<feature type="region of interest" description="LID" evidence="6">
    <location>
        <begin position="126"/>
        <end position="163"/>
    </location>
</feature>
<accession>A0A0U1QR67</accession>
<dbReference type="UniPathway" id="UPA00588">
    <property type="reaction ID" value="UER00649"/>
</dbReference>
<keyword evidence="4 6" id="KW-0418">Kinase</keyword>
<feature type="binding site" evidence="6">
    <location>
        <begin position="85"/>
        <end position="88"/>
    </location>
    <ligand>
        <name>AMP</name>
        <dbReference type="ChEBI" id="CHEBI:456215"/>
    </ligand>
</feature>
<dbReference type="Pfam" id="PF05191">
    <property type="entry name" value="ADK_lid"/>
    <property type="match status" value="1"/>
</dbReference>
<proteinExistence type="inferred from homology"/>
<feature type="domain" description="Adenylate kinase active site lid" evidence="9">
    <location>
        <begin position="127"/>
        <end position="162"/>
    </location>
</feature>
<evidence type="ECO:0000256" key="1">
    <source>
        <dbReference type="ARBA" id="ARBA00022679"/>
    </source>
</evidence>
<feature type="binding site" evidence="6">
    <location>
        <position position="171"/>
    </location>
    <ligand>
        <name>AMP</name>
        <dbReference type="ChEBI" id="CHEBI:456215"/>
    </ligand>
</feature>
<feature type="binding site" evidence="6">
    <location>
        <position position="31"/>
    </location>
    <ligand>
        <name>AMP</name>
        <dbReference type="ChEBI" id="CHEBI:456215"/>
    </ligand>
</feature>
<feature type="binding site" evidence="6">
    <location>
        <position position="133"/>
    </location>
    <ligand>
        <name>Zn(2+)</name>
        <dbReference type="ChEBI" id="CHEBI:29105"/>
        <note>structural</note>
    </ligand>
</feature>
<feature type="binding site" evidence="6">
    <location>
        <position position="153"/>
    </location>
    <ligand>
        <name>Zn(2+)</name>
        <dbReference type="ChEBI" id="CHEBI:29105"/>
        <note>structural</note>
    </ligand>
</feature>
<comment type="caution">
    <text evidence="10">The sequence shown here is derived from an EMBL/GenBank/DDBJ whole genome shotgun (WGS) entry which is preliminary data.</text>
</comment>
<dbReference type="PANTHER" id="PTHR23359">
    <property type="entry name" value="NUCLEOTIDE KINASE"/>
    <property type="match status" value="1"/>
</dbReference>
<feature type="binding site" evidence="6">
    <location>
        <begin position="136"/>
        <end position="137"/>
    </location>
    <ligand>
        <name>ATP</name>
        <dbReference type="ChEBI" id="CHEBI:30616"/>
    </ligand>
</feature>
<comment type="function">
    <text evidence="6">Catalyzes the reversible transfer of the terminal phosphate group between ATP and AMP. Plays an important role in cellular energy homeostasis and in adenine nucleotide metabolism.</text>
</comment>
<feature type="binding site" evidence="6">
    <location>
        <position position="160"/>
    </location>
    <ligand>
        <name>AMP</name>
        <dbReference type="ChEBI" id="CHEBI:456215"/>
    </ligand>
</feature>
<keyword evidence="6" id="KW-0963">Cytoplasm</keyword>
<feature type="binding site" evidence="6">
    <location>
        <position position="150"/>
    </location>
    <ligand>
        <name>Zn(2+)</name>
        <dbReference type="ChEBI" id="CHEBI:29105"/>
        <note>structural</note>
    </ligand>
</feature>
<evidence type="ECO:0000256" key="5">
    <source>
        <dbReference type="ARBA" id="ARBA00022840"/>
    </source>
</evidence>
<protein>
    <recommendedName>
        <fullName evidence="6 8">Adenylate kinase</fullName>
        <shortName evidence="6">AK</shortName>
        <ecNumber evidence="6 8">2.7.4.3</ecNumber>
    </recommendedName>
    <alternativeName>
        <fullName evidence="6">ATP-AMP transphosphorylase</fullName>
    </alternativeName>
    <alternativeName>
        <fullName evidence="6">ATP:AMP phosphotransferase</fullName>
    </alternativeName>
    <alternativeName>
        <fullName evidence="6">Adenylate monophosphate kinase</fullName>
    </alternativeName>
</protein>
<dbReference type="NCBIfam" id="NF011100">
    <property type="entry name" value="PRK14527.1"/>
    <property type="match status" value="1"/>
</dbReference>
<dbReference type="HAMAP" id="MF_00235">
    <property type="entry name" value="Adenylate_kinase_Adk"/>
    <property type="match status" value="1"/>
</dbReference>
<feature type="binding site" evidence="6">
    <location>
        <begin position="57"/>
        <end position="59"/>
    </location>
    <ligand>
        <name>AMP</name>
        <dbReference type="ChEBI" id="CHEBI:456215"/>
    </ligand>
</feature>
<feature type="region of interest" description="NMP" evidence="6">
    <location>
        <begin position="30"/>
        <end position="59"/>
    </location>
</feature>
<dbReference type="GO" id="GO:0008270">
    <property type="term" value="F:zinc ion binding"/>
    <property type="evidence" value="ECO:0007669"/>
    <property type="project" value="UniProtKB-UniRule"/>
</dbReference>
<organism evidence="10 11">
    <name type="scientific">Sporolactobacillus inulinus CASD</name>
    <dbReference type="NCBI Taxonomy" id="1069536"/>
    <lineage>
        <taxon>Bacteria</taxon>
        <taxon>Bacillati</taxon>
        <taxon>Bacillota</taxon>
        <taxon>Bacilli</taxon>
        <taxon>Bacillales</taxon>
        <taxon>Sporolactobacillaceae</taxon>
        <taxon>Sporolactobacillus</taxon>
    </lineage>
</organism>
<dbReference type="CDD" id="cd01428">
    <property type="entry name" value="ADK"/>
    <property type="match status" value="1"/>
</dbReference>
<keyword evidence="3 6" id="KW-0547">Nucleotide-binding</keyword>
<dbReference type="AlphaFoldDB" id="A0A0U1QR67"/>
<feature type="binding site" evidence="6">
    <location>
        <position position="92"/>
    </location>
    <ligand>
        <name>AMP</name>
        <dbReference type="ChEBI" id="CHEBI:456215"/>
    </ligand>
</feature>
<name>A0A0U1QR67_9BACL</name>
<keyword evidence="6" id="KW-0862">Zinc</keyword>
<feature type="binding site" evidence="6">
    <location>
        <position position="199"/>
    </location>
    <ligand>
        <name>ATP</name>
        <dbReference type="ChEBI" id="CHEBI:30616"/>
    </ligand>
</feature>
<keyword evidence="5 6" id="KW-0067">ATP-binding</keyword>
<dbReference type="RefSeq" id="WP_010024571.1">
    <property type="nucleotide sequence ID" value="NZ_AFVQ02000043.1"/>
</dbReference>
<dbReference type="Pfam" id="PF00406">
    <property type="entry name" value="ADK"/>
    <property type="match status" value="1"/>
</dbReference>
<dbReference type="FunFam" id="3.40.50.300:FF:000106">
    <property type="entry name" value="Adenylate kinase mitochondrial"/>
    <property type="match status" value="1"/>
</dbReference>
<comment type="subcellular location">
    <subcellularLocation>
        <location evidence="6 8">Cytoplasm</location>
    </subcellularLocation>
</comment>
<dbReference type="PROSITE" id="PS00113">
    <property type="entry name" value="ADENYLATE_KINASE"/>
    <property type="match status" value="1"/>
</dbReference>
<dbReference type="GO" id="GO:0044209">
    <property type="term" value="P:AMP salvage"/>
    <property type="evidence" value="ECO:0007669"/>
    <property type="project" value="UniProtKB-UniRule"/>
</dbReference>
<keyword evidence="1 6" id="KW-0808">Transferase</keyword>
<reference evidence="10 11" key="1">
    <citation type="journal article" date="2011" name="J. Bacteriol.">
        <title>Draft genome sequence of Sporolactobacillus inulinus strain CASD, an efficient D-lactic acid-producing bacterium with high-concentration lactate tolerance capability.</title>
        <authorList>
            <person name="Yu B."/>
            <person name="Su F."/>
            <person name="Wang L."/>
            <person name="Xu K."/>
            <person name="Zhao B."/>
            <person name="Xu P."/>
        </authorList>
    </citation>
    <scope>NUCLEOTIDE SEQUENCE [LARGE SCALE GENOMIC DNA]</scope>
    <source>
        <strain evidence="10 11">CASD</strain>
    </source>
</reference>
<dbReference type="NCBIfam" id="NF001380">
    <property type="entry name" value="PRK00279.1-2"/>
    <property type="match status" value="1"/>
</dbReference>
<feature type="binding site" evidence="6">
    <location>
        <begin position="10"/>
        <end position="15"/>
    </location>
    <ligand>
        <name>ATP</name>
        <dbReference type="ChEBI" id="CHEBI:30616"/>
    </ligand>
</feature>
<dbReference type="PRINTS" id="PR00094">
    <property type="entry name" value="ADENYLTKNASE"/>
</dbReference>
<comment type="subunit">
    <text evidence="6 8">Monomer.</text>
</comment>
<dbReference type="InterPro" id="IPR007862">
    <property type="entry name" value="Adenylate_kinase_lid-dom"/>
</dbReference>
<dbReference type="InterPro" id="IPR006259">
    <property type="entry name" value="Adenyl_kin_sub"/>
</dbReference>
<keyword evidence="11" id="KW-1185">Reference proteome</keyword>
<evidence type="ECO:0000256" key="2">
    <source>
        <dbReference type="ARBA" id="ARBA00022727"/>
    </source>
</evidence>
<dbReference type="InterPro" id="IPR000850">
    <property type="entry name" value="Adenylat/UMP-CMP_kin"/>
</dbReference>
<dbReference type="InterPro" id="IPR027417">
    <property type="entry name" value="P-loop_NTPase"/>
</dbReference>
<dbReference type="Proteomes" id="UP000035553">
    <property type="component" value="Unassembled WGS sequence"/>
</dbReference>
<dbReference type="InterPro" id="IPR033690">
    <property type="entry name" value="Adenylat_kinase_CS"/>
</dbReference>
<sequence length="217" mass="23666">MNLILMGLPGAGKGTQAERIVDKFGYPHISTGDMFRAAIKGGTPLGKKAKSFIDQGALVPDEVTIGIVNERLSEKDTAKGFLLDGFPRTVEQAEALDQMMADKGQKIDAVLYIRVDPEKLMARLTGRRICSDCGATYHLIFNPPAKEGVCDKCGGALKQRADDNEATVHERLQVNMKQQQPLLDFYEAKGSLKTINGDQEIDDVFQEVAAILGELAK</sequence>
<gene>
    <name evidence="6" type="primary">adk</name>
    <name evidence="10" type="ORF">SINU_03435</name>
</gene>
<feature type="binding site" evidence="6">
    <location>
        <position position="36"/>
    </location>
    <ligand>
        <name>AMP</name>
        <dbReference type="ChEBI" id="CHEBI:456215"/>
    </ligand>
</feature>
<feature type="binding site" evidence="6">
    <location>
        <position position="130"/>
    </location>
    <ligand>
        <name>Zn(2+)</name>
        <dbReference type="ChEBI" id="CHEBI:29105"/>
        <note>structural</note>
    </ligand>
</feature>
<dbReference type="EMBL" id="AFVQ02000043">
    <property type="protein sequence ID" value="KLI03320.1"/>
    <property type="molecule type" value="Genomic_DNA"/>
</dbReference>
<dbReference type="SUPFAM" id="SSF52540">
    <property type="entry name" value="P-loop containing nucleoside triphosphate hydrolases"/>
    <property type="match status" value="1"/>
</dbReference>
<evidence type="ECO:0000313" key="10">
    <source>
        <dbReference type="EMBL" id="KLI03320.1"/>
    </source>
</evidence>
<evidence type="ECO:0000256" key="3">
    <source>
        <dbReference type="ARBA" id="ARBA00022741"/>
    </source>
</evidence>
<comment type="pathway">
    <text evidence="6">Purine metabolism; AMP biosynthesis via salvage pathway; AMP from ADP: step 1/1.</text>
</comment>
<dbReference type="NCBIfam" id="TIGR01351">
    <property type="entry name" value="adk"/>
    <property type="match status" value="1"/>
</dbReference>
<evidence type="ECO:0000256" key="6">
    <source>
        <dbReference type="HAMAP-Rule" id="MF_00235"/>
    </source>
</evidence>
<dbReference type="GO" id="GO:0004017">
    <property type="term" value="F:AMP kinase activity"/>
    <property type="evidence" value="ECO:0007669"/>
    <property type="project" value="UniProtKB-UniRule"/>
</dbReference>
<evidence type="ECO:0000259" key="9">
    <source>
        <dbReference type="Pfam" id="PF05191"/>
    </source>
</evidence>
<dbReference type="EC" id="2.7.4.3" evidence="6 8"/>
<evidence type="ECO:0000256" key="4">
    <source>
        <dbReference type="ARBA" id="ARBA00022777"/>
    </source>
</evidence>
<comment type="domain">
    <text evidence="6">Consists of three domains, a large central CORE domain and two small peripheral domains, NMPbind and LID, which undergo movements during catalysis. The LID domain closes over the site of phosphoryl transfer upon ATP binding. Assembling and dissambling the active center during each catalytic cycle provides an effective means to prevent ATP hydrolysis. Some bacteria have evolved a zinc-coordinating structure that stabilizes the LID domain.</text>
</comment>
<comment type="similarity">
    <text evidence="6 7">Belongs to the adenylate kinase family.</text>
</comment>
<dbReference type="GO" id="GO:0005524">
    <property type="term" value="F:ATP binding"/>
    <property type="evidence" value="ECO:0007669"/>
    <property type="project" value="UniProtKB-UniRule"/>
</dbReference>
<keyword evidence="2 6" id="KW-0545">Nucleotide biosynthesis</keyword>
<keyword evidence="6" id="KW-0479">Metal-binding</keyword>
<dbReference type="STRING" id="1069536.SINU_03435"/>
<dbReference type="NCBIfam" id="NF001381">
    <property type="entry name" value="PRK00279.1-3"/>
    <property type="match status" value="1"/>
</dbReference>
<evidence type="ECO:0000313" key="11">
    <source>
        <dbReference type="Proteomes" id="UP000035553"/>
    </source>
</evidence>
<dbReference type="Gene3D" id="3.40.50.300">
    <property type="entry name" value="P-loop containing nucleotide triphosphate hydrolases"/>
    <property type="match status" value="1"/>
</dbReference>
<comment type="catalytic activity">
    <reaction evidence="6 8">
        <text>AMP + ATP = 2 ADP</text>
        <dbReference type="Rhea" id="RHEA:12973"/>
        <dbReference type="ChEBI" id="CHEBI:30616"/>
        <dbReference type="ChEBI" id="CHEBI:456215"/>
        <dbReference type="ChEBI" id="CHEBI:456216"/>
        <dbReference type="EC" id="2.7.4.3"/>
    </reaction>
</comment>
<dbReference type="OrthoDB" id="9805030at2"/>
<feature type="binding site" evidence="6">
    <location>
        <position position="127"/>
    </location>
    <ligand>
        <name>ATP</name>
        <dbReference type="ChEBI" id="CHEBI:30616"/>
    </ligand>
</feature>
<evidence type="ECO:0000256" key="8">
    <source>
        <dbReference type="RuleBase" id="RU003331"/>
    </source>
</evidence>
<dbReference type="GO" id="GO:0005737">
    <property type="term" value="C:cytoplasm"/>
    <property type="evidence" value="ECO:0007669"/>
    <property type="project" value="UniProtKB-SubCell"/>
</dbReference>
<evidence type="ECO:0000256" key="7">
    <source>
        <dbReference type="RuleBase" id="RU003330"/>
    </source>
</evidence>